<feature type="transmembrane region" description="Helical" evidence="7">
    <location>
        <begin position="244"/>
        <end position="265"/>
    </location>
</feature>
<feature type="domain" description="ABC transmembrane type-1" evidence="8">
    <location>
        <begin position="74"/>
        <end position="265"/>
    </location>
</feature>
<dbReference type="PANTHER" id="PTHR43744">
    <property type="entry name" value="ABC TRANSPORTER PERMEASE PROTEIN MG189-RELATED-RELATED"/>
    <property type="match status" value="1"/>
</dbReference>
<name>A0ABX1XXI4_9BACL</name>
<keyword evidence="2 7" id="KW-0813">Transport</keyword>
<comment type="subcellular location">
    <subcellularLocation>
        <location evidence="1 7">Cell membrane</location>
        <topology evidence="1 7">Multi-pass membrane protein</topology>
    </subcellularLocation>
</comment>
<dbReference type="InterPro" id="IPR000515">
    <property type="entry name" value="MetI-like"/>
</dbReference>
<evidence type="ECO:0000256" key="5">
    <source>
        <dbReference type="ARBA" id="ARBA00022989"/>
    </source>
</evidence>
<evidence type="ECO:0000259" key="8">
    <source>
        <dbReference type="PROSITE" id="PS50928"/>
    </source>
</evidence>
<dbReference type="CDD" id="cd06261">
    <property type="entry name" value="TM_PBP2"/>
    <property type="match status" value="1"/>
</dbReference>
<dbReference type="Proteomes" id="UP000616779">
    <property type="component" value="Unassembled WGS sequence"/>
</dbReference>
<feature type="transmembrane region" description="Helical" evidence="7">
    <location>
        <begin position="142"/>
        <end position="163"/>
    </location>
</feature>
<keyword evidence="5 7" id="KW-1133">Transmembrane helix</keyword>
<keyword evidence="4 7" id="KW-0812">Transmembrane</keyword>
<feature type="transmembrane region" description="Helical" evidence="7">
    <location>
        <begin position="109"/>
        <end position="130"/>
    </location>
</feature>
<evidence type="ECO:0000256" key="7">
    <source>
        <dbReference type="RuleBase" id="RU363032"/>
    </source>
</evidence>
<reference evidence="9 10" key="1">
    <citation type="submission" date="2019-10" db="EMBL/GenBank/DDBJ databases">
        <title>Description of Paenibacillus terrestris sp. nov.</title>
        <authorList>
            <person name="Carlier A."/>
            <person name="Qi S."/>
        </authorList>
    </citation>
    <scope>NUCLEOTIDE SEQUENCE [LARGE SCALE GENOMIC DNA]</scope>
    <source>
        <strain evidence="9 10">LMG 31458</strain>
    </source>
</reference>
<evidence type="ECO:0000313" key="10">
    <source>
        <dbReference type="Proteomes" id="UP000616779"/>
    </source>
</evidence>
<feature type="transmembrane region" description="Helical" evidence="7">
    <location>
        <begin position="184"/>
        <end position="209"/>
    </location>
</feature>
<feature type="transmembrane region" description="Helical" evidence="7">
    <location>
        <begin position="73"/>
        <end position="100"/>
    </location>
</feature>
<dbReference type="RefSeq" id="WP_171644275.1">
    <property type="nucleotide sequence ID" value="NZ_WHOA01000110.1"/>
</dbReference>
<evidence type="ECO:0000256" key="2">
    <source>
        <dbReference type="ARBA" id="ARBA00022448"/>
    </source>
</evidence>
<organism evidence="9 10">
    <name type="scientific">Paenibacillus phytorum</name>
    <dbReference type="NCBI Taxonomy" id="2654977"/>
    <lineage>
        <taxon>Bacteria</taxon>
        <taxon>Bacillati</taxon>
        <taxon>Bacillota</taxon>
        <taxon>Bacilli</taxon>
        <taxon>Bacillales</taxon>
        <taxon>Paenibacillaceae</taxon>
        <taxon>Paenibacillus</taxon>
    </lineage>
</organism>
<dbReference type="SUPFAM" id="SSF161098">
    <property type="entry name" value="MetI-like"/>
    <property type="match status" value="1"/>
</dbReference>
<keyword evidence="6 7" id="KW-0472">Membrane</keyword>
<evidence type="ECO:0000256" key="1">
    <source>
        <dbReference type="ARBA" id="ARBA00004651"/>
    </source>
</evidence>
<dbReference type="InterPro" id="IPR035906">
    <property type="entry name" value="MetI-like_sf"/>
</dbReference>
<dbReference type="PROSITE" id="PS50928">
    <property type="entry name" value="ABC_TM1"/>
    <property type="match status" value="1"/>
</dbReference>
<dbReference type="EMBL" id="WHOA01000110">
    <property type="protein sequence ID" value="NOU72999.1"/>
    <property type="molecule type" value="Genomic_DNA"/>
</dbReference>
<comment type="caution">
    <text evidence="9">The sequence shown here is derived from an EMBL/GenBank/DDBJ whole genome shotgun (WGS) entry which is preliminary data.</text>
</comment>
<proteinExistence type="inferred from homology"/>
<dbReference type="Gene3D" id="1.10.3720.10">
    <property type="entry name" value="MetI-like"/>
    <property type="match status" value="1"/>
</dbReference>
<evidence type="ECO:0000256" key="6">
    <source>
        <dbReference type="ARBA" id="ARBA00023136"/>
    </source>
</evidence>
<comment type="similarity">
    <text evidence="7">Belongs to the binding-protein-dependent transport system permease family.</text>
</comment>
<gene>
    <name evidence="9" type="ORF">GC098_16485</name>
</gene>
<evidence type="ECO:0000313" key="9">
    <source>
        <dbReference type="EMBL" id="NOU72999.1"/>
    </source>
</evidence>
<evidence type="ECO:0000256" key="3">
    <source>
        <dbReference type="ARBA" id="ARBA00022475"/>
    </source>
</evidence>
<protein>
    <submittedName>
        <fullName evidence="9">ABC transporter permease subunit</fullName>
    </submittedName>
</protein>
<keyword evidence="10" id="KW-1185">Reference proteome</keyword>
<dbReference type="PANTHER" id="PTHR43744:SF2">
    <property type="entry name" value="ARABINOOLIGOSACCHARIDES TRANSPORT SYSTEM PERMEASE PROTEIN ARAQ"/>
    <property type="match status" value="1"/>
</dbReference>
<sequence length="280" mass="31602">MNQPKTQWNVIDLAFFFFMLVIAIILLSPVFWLVSASFQGSGEIFKVPFKWIPNHISLDNYINAWNVGKIGEALWNSICVSLLMLVFHVFLCTFSGYVIVKHSFKYKNILIMFILATMMLPQEITFLPIYNVVKSMGLINSYLGLAIPFFYSGFGVFLMMQFARSIPNEIIESAKIDGSSEFSIFLRIVMPMMRSSMAALSILAFSFIWNEFAWSRIAIISDSMRTLPIALSFLAFSSDNSTNITALLPSSVIAIAPVMILFFIFQRQFIESVASSGVKG</sequence>
<accession>A0ABX1XXI4</accession>
<feature type="transmembrane region" description="Helical" evidence="7">
    <location>
        <begin position="12"/>
        <end position="34"/>
    </location>
</feature>
<keyword evidence="3" id="KW-1003">Cell membrane</keyword>
<dbReference type="Pfam" id="PF00528">
    <property type="entry name" value="BPD_transp_1"/>
    <property type="match status" value="1"/>
</dbReference>
<evidence type="ECO:0000256" key="4">
    <source>
        <dbReference type="ARBA" id="ARBA00022692"/>
    </source>
</evidence>